<sequence length="141" mass="16341">MGSFIIGTDVDTKDSLYQLKNFIIESEIDIPNITHLTPYPGTKIYEKLVKENRLFNNQFWLENPFPMFTFKPRNLTLNQLYEISLNLVNDLNSLVPISKRFFKSILSKRSLKASIFSLAESIITGITFKRNLENTCKNISE</sequence>
<reference evidence="1" key="1">
    <citation type="journal article" date="2017" name="Nature">
        <title>Asgard archaea illuminate the origin of eukaryotic cellular complexity.</title>
        <authorList>
            <person name="Zaremba-Niedzwiedzka K."/>
            <person name="Caceres E.F."/>
            <person name="Saw J.H."/>
            <person name="Backstrom D."/>
            <person name="Juzokaite L."/>
            <person name="Vancaester E."/>
            <person name="Seitz K.W."/>
            <person name="Anantharaman K."/>
            <person name="Starnawski P."/>
            <person name="Kjeldsen K.U."/>
            <person name="Scott M.B."/>
            <person name="Nunoura T."/>
            <person name="Banfield J.F."/>
            <person name="Schramm A."/>
            <person name="Baker B.J."/>
            <person name="Spang A."/>
            <person name="Ettema T.J.G."/>
        </authorList>
    </citation>
    <scope>NUCLEOTIDE SEQUENCE</scope>
    <source>
        <strain evidence="1">LCB_4</strain>
    </source>
</reference>
<evidence type="ECO:0000313" key="2">
    <source>
        <dbReference type="Proteomes" id="UP000186851"/>
    </source>
</evidence>
<protein>
    <recommendedName>
        <fullName evidence="3">DUF4070 domain-containing protein</fullName>
    </recommendedName>
</protein>
<evidence type="ECO:0008006" key="3">
    <source>
        <dbReference type="Google" id="ProtNLM"/>
    </source>
</evidence>
<proteinExistence type="predicted"/>
<dbReference type="KEGG" id="oyw:OdinLCB4_007305"/>
<dbReference type="EMBL" id="CP091871">
    <property type="protein sequence ID" value="WEU40265.1"/>
    <property type="molecule type" value="Genomic_DNA"/>
</dbReference>
<dbReference type="InterPro" id="IPR058240">
    <property type="entry name" value="rSAM_sf"/>
</dbReference>
<organism evidence="1 2">
    <name type="scientific">Odinarchaeota yellowstonii (strain LCB_4)</name>
    <dbReference type="NCBI Taxonomy" id="1841599"/>
    <lineage>
        <taxon>Archaea</taxon>
        <taxon>Promethearchaeati</taxon>
        <taxon>Candidatus Odinarchaeota</taxon>
        <taxon>Candidatus Odinarchaeia</taxon>
        <taxon>Candidatus Odinarchaeales</taxon>
        <taxon>Candidatus Odinarchaeaceae</taxon>
        <taxon>Candidatus Odinarchaeum</taxon>
    </lineage>
</organism>
<reference evidence="1" key="2">
    <citation type="journal article" date="2022" name="Nat. Microbiol.">
        <title>A closed Candidatus Odinarchaeum chromosome exposes Asgard archaeal viruses.</title>
        <authorList>
            <person name="Tamarit D."/>
            <person name="Caceres E.F."/>
            <person name="Krupovic M."/>
            <person name="Nijland R."/>
            <person name="Eme L."/>
            <person name="Robinson N.P."/>
            <person name="Ettema T.J.G."/>
        </authorList>
    </citation>
    <scope>NUCLEOTIDE SEQUENCE</scope>
    <source>
        <strain evidence="1">LCB_4</strain>
    </source>
</reference>
<accession>A0AAF0D276</accession>
<evidence type="ECO:0000313" key="1">
    <source>
        <dbReference type="EMBL" id="WEU40265.1"/>
    </source>
</evidence>
<gene>
    <name evidence="1" type="ORF">OdinLCB4_007305</name>
</gene>
<name>A0AAF0D276_ODILC</name>
<dbReference type="AlphaFoldDB" id="A0AAF0D276"/>
<dbReference type="SUPFAM" id="SSF102114">
    <property type="entry name" value="Radical SAM enzymes"/>
    <property type="match status" value="1"/>
</dbReference>
<dbReference type="Proteomes" id="UP000186851">
    <property type="component" value="Chromosome"/>
</dbReference>